<sequence length="12" mass="1432">MYPFMPVVSDFV</sequence>
<proteinExistence type="predicted"/>
<name>A0A0E9SKJ6_ANGAN</name>
<accession>A0A0E9SKJ6</accession>
<evidence type="ECO:0000313" key="1">
    <source>
        <dbReference type="EMBL" id="JAH41033.1"/>
    </source>
</evidence>
<protein>
    <submittedName>
        <fullName evidence="1">Uncharacterized protein</fullName>
    </submittedName>
</protein>
<reference evidence="1" key="1">
    <citation type="submission" date="2014-11" db="EMBL/GenBank/DDBJ databases">
        <authorList>
            <person name="Amaro Gonzalez C."/>
        </authorList>
    </citation>
    <scope>NUCLEOTIDE SEQUENCE</scope>
</reference>
<reference evidence="1" key="2">
    <citation type="journal article" date="2015" name="Fish Shellfish Immunol.">
        <title>Early steps in the European eel (Anguilla anguilla)-Vibrio vulnificus interaction in the gills: Role of the RtxA13 toxin.</title>
        <authorList>
            <person name="Callol A."/>
            <person name="Pajuelo D."/>
            <person name="Ebbesson L."/>
            <person name="Teles M."/>
            <person name="MacKenzie S."/>
            <person name="Amaro C."/>
        </authorList>
    </citation>
    <scope>NUCLEOTIDE SEQUENCE</scope>
</reference>
<organism evidence="1">
    <name type="scientific">Anguilla anguilla</name>
    <name type="common">European freshwater eel</name>
    <name type="synonym">Muraena anguilla</name>
    <dbReference type="NCBI Taxonomy" id="7936"/>
    <lineage>
        <taxon>Eukaryota</taxon>
        <taxon>Metazoa</taxon>
        <taxon>Chordata</taxon>
        <taxon>Craniata</taxon>
        <taxon>Vertebrata</taxon>
        <taxon>Euteleostomi</taxon>
        <taxon>Actinopterygii</taxon>
        <taxon>Neopterygii</taxon>
        <taxon>Teleostei</taxon>
        <taxon>Anguilliformes</taxon>
        <taxon>Anguillidae</taxon>
        <taxon>Anguilla</taxon>
    </lineage>
</organism>
<dbReference type="EMBL" id="GBXM01067544">
    <property type="protein sequence ID" value="JAH41033.1"/>
    <property type="molecule type" value="Transcribed_RNA"/>
</dbReference>